<comment type="caution">
    <text evidence="1">The sequence shown here is derived from an EMBL/GenBank/DDBJ whole genome shotgun (WGS) entry which is preliminary data.</text>
</comment>
<gene>
    <name evidence="1" type="ORF">PghCCS26_24250</name>
</gene>
<dbReference type="RefSeq" id="WP_317980069.1">
    <property type="nucleotide sequence ID" value="NZ_BTCL01000007.1"/>
</dbReference>
<dbReference type="EMBL" id="BTCL01000007">
    <property type="protein sequence ID" value="GMK45297.1"/>
    <property type="molecule type" value="Genomic_DNA"/>
</dbReference>
<evidence type="ECO:0000313" key="2">
    <source>
        <dbReference type="Proteomes" id="UP001285921"/>
    </source>
</evidence>
<accession>A0ABQ6NJK5</accession>
<keyword evidence="2" id="KW-1185">Reference proteome</keyword>
<organism evidence="1 2">
    <name type="scientific">Paenibacillus glycanilyticus</name>
    <dbReference type="NCBI Taxonomy" id="126569"/>
    <lineage>
        <taxon>Bacteria</taxon>
        <taxon>Bacillati</taxon>
        <taxon>Bacillota</taxon>
        <taxon>Bacilli</taxon>
        <taxon>Bacillales</taxon>
        <taxon>Paenibacillaceae</taxon>
        <taxon>Paenibacillus</taxon>
    </lineage>
</organism>
<dbReference type="Proteomes" id="UP001285921">
    <property type="component" value="Unassembled WGS sequence"/>
</dbReference>
<sequence length="105" mass="12085">MQDVLKELKPANNGQYALHLFYGNSLPGSETTELNRFQNSDNRITDALIKVQFWDREQERNVKWAKAIGIKNFPMYVIADAEGIVLETPYLSQVKEFLSGKLLHE</sequence>
<reference evidence="1 2" key="1">
    <citation type="submission" date="2023-05" db="EMBL/GenBank/DDBJ databases">
        <title>Draft genome of Paenibacillus sp. CCS26.</title>
        <authorList>
            <person name="Akita H."/>
            <person name="Shinto Y."/>
            <person name="Kimura Z."/>
        </authorList>
    </citation>
    <scope>NUCLEOTIDE SEQUENCE [LARGE SCALE GENOMIC DNA]</scope>
    <source>
        <strain evidence="1 2">CCS26</strain>
    </source>
</reference>
<proteinExistence type="predicted"/>
<name>A0ABQ6NJK5_9BACL</name>
<evidence type="ECO:0008006" key="3">
    <source>
        <dbReference type="Google" id="ProtNLM"/>
    </source>
</evidence>
<evidence type="ECO:0000313" key="1">
    <source>
        <dbReference type="EMBL" id="GMK45297.1"/>
    </source>
</evidence>
<protein>
    <recommendedName>
        <fullName evidence="3">Thioredoxin-like fold domain-containing protein</fullName>
    </recommendedName>
</protein>